<dbReference type="InterPro" id="IPR024455">
    <property type="entry name" value="Phage_capsid"/>
</dbReference>
<proteinExistence type="predicted"/>
<dbReference type="EMBL" id="AWQX01000267">
    <property type="protein sequence ID" value="EST24381.1"/>
    <property type="molecule type" value="Genomic_DNA"/>
</dbReference>
<organism evidence="3 4">
    <name type="scientific">Streptomyces roseochromogenus subsp. oscitans DS 12.976</name>
    <dbReference type="NCBI Taxonomy" id="1352936"/>
    <lineage>
        <taxon>Bacteria</taxon>
        <taxon>Bacillati</taxon>
        <taxon>Actinomycetota</taxon>
        <taxon>Actinomycetes</taxon>
        <taxon>Kitasatosporales</taxon>
        <taxon>Streptomycetaceae</taxon>
        <taxon>Streptomyces</taxon>
    </lineage>
</organism>
<feature type="domain" description="Phage capsid-like C-terminal" evidence="2">
    <location>
        <begin position="184"/>
        <end position="399"/>
    </location>
</feature>
<dbReference type="Pfam" id="PF05065">
    <property type="entry name" value="Phage_capsid"/>
    <property type="match status" value="1"/>
</dbReference>
<accession>V6JZ20</accession>
<keyword evidence="4" id="KW-1185">Reference proteome</keyword>
<gene>
    <name evidence="3" type="ORF">M878_30680</name>
</gene>
<dbReference type="Gene3D" id="3.30.2400.10">
    <property type="entry name" value="Major capsid protein gp5"/>
    <property type="match status" value="1"/>
</dbReference>
<evidence type="ECO:0000313" key="4">
    <source>
        <dbReference type="Proteomes" id="UP000017984"/>
    </source>
</evidence>
<evidence type="ECO:0000256" key="1">
    <source>
        <dbReference type="ARBA" id="ARBA00004328"/>
    </source>
</evidence>
<dbReference type="Proteomes" id="UP000017984">
    <property type="component" value="Chromosome"/>
</dbReference>
<dbReference type="SUPFAM" id="SSF56563">
    <property type="entry name" value="Major capsid protein gp5"/>
    <property type="match status" value="1"/>
</dbReference>
<dbReference type="InterPro" id="IPR054612">
    <property type="entry name" value="Phage_capsid-like_C"/>
</dbReference>
<dbReference type="HOGENOM" id="CLU_629763_0_0_11"/>
<evidence type="ECO:0000259" key="2">
    <source>
        <dbReference type="Pfam" id="PF05065"/>
    </source>
</evidence>
<dbReference type="RefSeq" id="WP_023550841.1">
    <property type="nucleotide sequence ID" value="NZ_CM002285.1"/>
</dbReference>
<reference evidence="3 4" key="1">
    <citation type="journal article" date="2014" name="Genome Announc.">
        <title>Draft Genome Sequence of Streptomyces roseochromogenes subsp. oscitans DS 12.976, Producer of the Aminocoumarin Antibiotic Clorobiocin.</title>
        <authorList>
            <person name="Ruckert C."/>
            <person name="Kalinowski J."/>
            <person name="Heide L."/>
            <person name="Apel A.K."/>
        </authorList>
    </citation>
    <scope>NUCLEOTIDE SEQUENCE [LARGE SCALE GENOMIC DNA]</scope>
    <source>
        <strain evidence="3 4">DS 12.976</strain>
    </source>
</reference>
<dbReference type="PATRIC" id="fig|1352936.5.peg.6390"/>
<evidence type="ECO:0000313" key="3">
    <source>
        <dbReference type="EMBL" id="EST24381.1"/>
    </source>
</evidence>
<comment type="caution">
    <text evidence="3">The sequence shown here is derived from an EMBL/GenBank/DDBJ whole genome shotgun (WGS) entry which is preliminary data.</text>
</comment>
<dbReference type="AlphaFoldDB" id="V6JZ20"/>
<dbReference type="Gene3D" id="3.30.2320.10">
    <property type="entry name" value="hypothetical protein PF0899 domain"/>
    <property type="match status" value="1"/>
</dbReference>
<comment type="subcellular location">
    <subcellularLocation>
        <location evidence="1">Virion</location>
    </subcellularLocation>
</comment>
<dbReference type="OrthoDB" id="5139222at2"/>
<dbReference type="NCBIfam" id="TIGR01554">
    <property type="entry name" value="major_cap_HK97"/>
    <property type="match status" value="1"/>
</dbReference>
<dbReference type="STRING" id="1352936.M878_30680"/>
<protein>
    <submittedName>
        <fullName evidence="3">Primase</fullName>
    </submittedName>
</protein>
<name>V6JZ20_STRRC</name>
<sequence length="456" mass="49077">MNKRAIIQGLQEQRAELRKNLDGILETVHTEKRSALTEDEKTKFDTGEAEIRAIDERIAELDAQIVADDKAAEVAKRYAPAVPEQRRAALGTEVTEPEVYRSGMGGRSYFKDLWLARQKGDREAVERLRRNDKMVAEKRAISTTNGAGGEFVPPLWLEEEWVKYVRPGRITANLCVQGDVPPGTDSINIPKMLTGTAVAPMNGQNTGIQQTDLTTGSISSSVVTIAGGQTVSLQLIEQSPLNIDDLVLADLAADYAAKWDLQVLSGSGSSGQVTGMLTLAGTTAVTWTQATPALGGAGGLYAKVASAIQSIHTARFLPPTHIVMHPRRWAWAESQSDSNGRPLVVPESGGPFNVAANLDDQVSQGMVGRMLGLPVFVDAQIPVNLGAGTNQDVVIVARMSDIYAWEGSPRAETFEQTYAGNMSVLCRLYNYASFQAGRYTQAIATITGTGAVTPTF</sequence>